<organism evidence="1 2">
    <name type="scientific">Riccia fluitans</name>
    <dbReference type="NCBI Taxonomy" id="41844"/>
    <lineage>
        <taxon>Eukaryota</taxon>
        <taxon>Viridiplantae</taxon>
        <taxon>Streptophyta</taxon>
        <taxon>Embryophyta</taxon>
        <taxon>Marchantiophyta</taxon>
        <taxon>Marchantiopsida</taxon>
        <taxon>Marchantiidae</taxon>
        <taxon>Marchantiales</taxon>
        <taxon>Ricciaceae</taxon>
        <taxon>Riccia</taxon>
    </lineage>
</organism>
<keyword evidence="2" id="KW-1185">Reference proteome</keyword>
<accession>A0ABD1Y4Q7</accession>
<proteinExistence type="predicted"/>
<comment type="caution">
    <text evidence="1">The sequence shown here is derived from an EMBL/GenBank/DDBJ whole genome shotgun (WGS) entry which is preliminary data.</text>
</comment>
<name>A0ABD1Y4Q7_9MARC</name>
<evidence type="ECO:0000313" key="1">
    <source>
        <dbReference type="EMBL" id="KAL2620707.1"/>
    </source>
</evidence>
<evidence type="ECO:0000313" key="2">
    <source>
        <dbReference type="Proteomes" id="UP001605036"/>
    </source>
</evidence>
<dbReference type="AlphaFoldDB" id="A0ABD1Y4Q7"/>
<dbReference type="Proteomes" id="UP001605036">
    <property type="component" value="Unassembled WGS sequence"/>
</dbReference>
<sequence length="386" mass="44544">MDWSVSPGLPPASSIEENWLILLSFGLEDVHSITAAVEGTDMRMVFLLLESMGLLRFLANMWRIQDVHICQEFVMKWVHKTKTTEVLGIPIDVSYENFTILTGLESIDSTRSDHGPIERMRFVEYVITLLTTPLSFSLQNDPVLQSLLEVMNHTLWLAKKHATSPPSMDLLYLIMQSMRGGNEDWCKFIYERFVDEVRDLQDIHHNYPEQKLRTLAGPLMCFLYFEAKCQYEARMSAWLVPFREIDPNRAFCPDMVQTLKQKGPVEYRGGELVPRRNSRVSLTLPSAPNHIISESGQDKTNTGSRLLLAVSTHQELQIDGEAENPEGITLFGPVDKHKLNREHEEQKHNQEQLKRHMRTYWREQPRKIPCDFGCCVEPVSSPKQNF</sequence>
<dbReference type="EMBL" id="JBHFFA010000006">
    <property type="protein sequence ID" value="KAL2620707.1"/>
    <property type="molecule type" value="Genomic_DNA"/>
</dbReference>
<protein>
    <submittedName>
        <fullName evidence="1">Uncharacterized protein</fullName>
    </submittedName>
</protein>
<gene>
    <name evidence="1" type="ORF">R1flu_000912</name>
</gene>
<reference evidence="1 2" key="1">
    <citation type="submission" date="2024-09" db="EMBL/GenBank/DDBJ databases">
        <title>Chromosome-scale assembly of Riccia fluitans.</title>
        <authorList>
            <person name="Paukszto L."/>
            <person name="Sawicki J."/>
            <person name="Karawczyk K."/>
            <person name="Piernik-Szablinska J."/>
            <person name="Szczecinska M."/>
            <person name="Mazdziarz M."/>
        </authorList>
    </citation>
    <scope>NUCLEOTIDE SEQUENCE [LARGE SCALE GENOMIC DNA]</scope>
    <source>
        <strain evidence="1">Rf_01</strain>
        <tissue evidence="1">Aerial parts of the thallus</tissue>
    </source>
</reference>